<feature type="transmembrane region" description="Helical" evidence="7">
    <location>
        <begin position="244"/>
        <end position="262"/>
    </location>
</feature>
<dbReference type="PIRSF" id="PIRSF017804">
    <property type="entry name" value="Secretion_EccD1"/>
    <property type="match status" value="1"/>
</dbReference>
<feature type="transmembrane region" description="Helical" evidence="7">
    <location>
        <begin position="125"/>
        <end position="143"/>
    </location>
</feature>
<evidence type="ECO:0000256" key="2">
    <source>
        <dbReference type="ARBA" id="ARBA00006162"/>
    </source>
</evidence>
<gene>
    <name evidence="9" type="ORF">AQJ54_09910</name>
</gene>
<feature type="transmembrane region" description="Helical" evidence="7">
    <location>
        <begin position="406"/>
        <end position="425"/>
    </location>
</feature>
<feature type="transmembrane region" description="Helical" evidence="7">
    <location>
        <begin position="351"/>
        <end position="368"/>
    </location>
</feature>
<proteinExistence type="inferred from homology"/>
<dbReference type="InterPro" id="IPR024962">
    <property type="entry name" value="YukD-like"/>
</dbReference>
<keyword evidence="5 7" id="KW-1133">Transmembrane helix</keyword>
<feature type="transmembrane region" description="Helical" evidence="7">
    <location>
        <begin position="322"/>
        <end position="345"/>
    </location>
</feature>
<dbReference type="Pfam" id="PF19053">
    <property type="entry name" value="EccD"/>
    <property type="match status" value="1"/>
</dbReference>
<dbReference type="NCBIfam" id="TIGR03920">
    <property type="entry name" value="T7SS_EccD"/>
    <property type="match status" value="1"/>
</dbReference>
<name>A0A101S6Z2_9ACTN</name>
<evidence type="ECO:0000256" key="1">
    <source>
        <dbReference type="ARBA" id="ARBA00004651"/>
    </source>
</evidence>
<reference evidence="9 10" key="1">
    <citation type="submission" date="2015-10" db="EMBL/GenBank/DDBJ databases">
        <title>Draft genome sequence of Streptomyces griseorubiginosus DSM 40469, type strain for the species Streptomyces griseorubiginosus.</title>
        <authorList>
            <person name="Ruckert C."/>
            <person name="Winkler A."/>
            <person name="Kalinowski J."/>
            <person name="Kampfer P."/>
            <person name="Glaeser S."/>
        </authorList>
    </citation>
    <scope>NUCLEOTIDE SEQUENCE [LARGE SCALE GENOMIC DNA]</scope>
    <source>
        <strain evidence="9 10">DSM 40469</strain>
    </source>
</reference>
<dbReference type="Pfam" id="PF08817">
    <property type="entry name" value="YukD"/>
    <property type="match status" value="1"/>
</dbReference>
<evidence type="ECO:0000313" key="9">
    <source>
        <dbReference type="EMBL" id="KUN68258.1"/>
    </source>
</evidence>
<feature type="domain" description="EccD-like transmembrane" evidence="8">
    <location>
        <begin position="123"/>
        <end position="465"/>
    </location>
</feature>
<evidence type="ECO:0000256" key="6">
    <source>
        <dbReference type="ARBA" id="ARBA00023136"/>
    </source>
</evidence>
<feature type="transmembrane region" description="Helical" evidence="7">
    <location>
        <begin position="380"/>
        <end position="400"/>
    </location>
</feature>
<evidence type="ECO:0000313" key="10">
    <source>
        <dbReference type="Proteomes" id="UP000054375"/>
    </source>
</evidence>
<dbReference type="RefSeq" id="WP_062236082.1">
    <property type="nucleotide sequence ID" value="NZ_JBIBHB010000001.1"/>
</dbReference>
<comment type="similarity">
    <text evidence="2">Belongs to the EccD/Snm4 family.</text>
</comment>
<organism evidence="9 10">
    <name type="scientific">Streptomyces griseorubiginosus</name>
    <dbReference type="NCBI Taxonomy" id="67304"/>
    <lineage>
        <taxon>Bacteria</taxon>
        <taxon>Bacillati</taxon>
        <taxon>Actinomycetota</taxon>
        <taxon>Actinomycetes</taxon>
        <taxon>Kitasatosporales</taxon>
        <taxon>Streptomycetaceae</taxon>
        <taxon>Streptomyces</taxon>
    </lineage>
</organism>
<keyword evidence="3" id="KW-1003">Cell membrane</keyword>
<evidence type="ECO:0000256" key="7">
    <source>
        <dbReference type="SAM" id="Phobius"/>
    </source>
</evidence>
<feature type="transmembrane region" description="Helical" evidence="7">
    <location>
        <begin position="177"/>
        <end position="197"/>
    </location>
</feature>
<feature type="transmembrane region" description="Helical" evidence="7">
    <location>
        <begin position="217"/>
        <end position="237"/>
    </location>
</feature>
<evidence type="ECO:0000259" key="8">
    <source>
        <dbReference type="Pfam" id="PF19053"/>
    </source>
</evidence>
<dbReference type="InterPro" id="IPR006707">
    <property type="entry name" value="T7SS_EccD"/>
</dbReference>
<dbReference type="InterPro" id="IPR044049">
    <property type="entry name" value="EccD_transm"/>
</dbReference>
<keyword evidence="10" id="KW-1185">Reference proteome</keyword>
<dbReference type="GO" id="GO:0005886">
    <property type="term" value="C:plasma membrane"/>
    <property type="evidence" value="ECO:0007669"/>
    <property type="project" value="UniProtKB-SubCell"/>
</dbReference>
<comment type="caution">
    <text evidence="9">The sequence shown here is derived from an EMBL/GenBank/DDBJ whole genome shotgun (WGS) entry which is preliminary data.</text>
</comment>
<dbReference type="EMBL" id="LMWV01000006">
    <property type="protein sequence ID" value="KUN68258.1"/>
    <property type="molecule type" value="Genomic_DNA"/>
</dbReference>
<protein>
    <submittedName>
        <fullName evidence="9">Type VII secretion integral membrane protein EccD</fullName>
    </submittedName>
</protein>
<evidence type="ECO:0000256" key="3">
    <source>
        <dbReference type="ARBA" id="ARBA00022475"/>
    </source>
</evidence>
<feature type="transmembrane region" description="Helical" evidence="7">
    <location>
        <begin position="268"/>
        <end position="287"/>
    </location>
</feature>
<comment type="subcellular location">
    <subcellularLocation>
        <location evidence="1">Cell membrane</location>
        <topology evidence="1">Multi-pass membrane protein</topology>
    </subcellularLocation>
</comment>
<feature type="transmembrane region" description="Helical" evidence="7">
    <location>
        <begin position="149"/>
        <end position="170"/>
    </location>
</feature>
<keyword evidence="6 7" id="KW-0472">Membrane</keyword>
<keyword evidence="4 7" id="KW-0812">Transmembrane</keyword>
<dbReference type="Proteomes" id="UP000054375">
    <property type="component" value="Unassembled WGS sequence"/>
</dbReference>
<evidence type="ECO:0000256" key="5">
    <source>
        <dbReference type="ARBA" id="ARBA00022989"/>
    </source>
</evidence>
<evidence type="ECO:0000256" key="4">
    <source>
        <dbReference type="ARBA" id="ARBA00022692"/>
    </source>
</evidence>
<feature type="transmembrane region" description="Helical" evidence="7">
    <location>
        <begin position="445"/>
        <end position="466"/>
    </location>
</feature>
<accession>A0A101S6Z2</accession>
<dbReference type="AlphaFoldDB" id="A0A101S6Z2"/>
<dbReference type="Gene3D" id="3.10.20.90">
    <property type="entry name" value="Phosphatidylinositol 3-kinase Catalytic Subunit, Chain A, domain 1"/>
    <property type="match status" value="1"/>
</dbReference>
<sequence length="468" mass="47175">MTDHQVAELCHLTVRGPARTIDLAVPADVPVADLLPTLLRYAGEGTEVEESGLDHGGWVLQRLGERPLDEEGTLKSLDLKDGEVLHLRPHDAALPEVRLDDLVDGIANVTRDRLHGWTPEAGRRLLLSLAVAALALGLGVLAWPGGSPAMRATAAGATGLLLLAGAASAARAVGDRAAGAALGFMAGPFLALAGFLVPGGDLGGPQGQEVFGSRLLAAGAAGAGGAVLALAVAAVAAPLFLGTALVWVCAALAGAAIGVFGLSVDGTAAALAALVVLVGGFVPALAFRLAGMRMPALPGSAQQLQEGIEPYRGRDVATRTELASGWMTALYGATGAVCAGCLAALSLRPNLPEALTTGVLSLLLLLHGRGMVNVPQRMALVLPGTLGAGLLVVTAAGAVGADRRPLLVAGLLALTAVLAIASWTVPGRRMLPYWGRAAELLHSGLAVAVLPLTLWTLGVFGALRAISG</sequence>